<evidence type="ECO:0000313" key="3">
    <source>
        <dbReference type="Proteomes" id="UP000799778"/>
    </source>
</evidence>
<dbReference type="GeneID" id="54292196"/>
<keyword evidence="1" id="KW-0812">Transmembrane</keyword>
<dbReference type="RefSeq" id="XP_033377116.1">
    <property type="nucleotide sequence ID" value="XM_033534799.1"/>
</dbReference>
<dbReference type="AlphaFoldDB" id="A0A6A5X7I7"/>
<feature type="transmembrane region" description="Helical" evidence="1">
    <location>
        <begin position="33"/>
        <end position="53"/>
    </location>
</feature>
<evidence type="ECO:0000313" key="2">
    <source>
        <dbReference type="EMBL" id="KAF2008777.1"/>
    </source>
</evidence>
<keyword evidence="1" id="KW-1133">Transmembrane helix</keyword>
<keyword evidence="3" id="KW-1185">Reference proteome</keyword>
<gene>
    <name evidence="2" type="ORF">BU24DRAFT_91591</name>
</gene>
<organism evidence="2 3">
    <name type="scientific">Aaosphaeria arxii CBS 175.79</name>
    <dbReference type="NCBI Taxonomy" id="1450172"/>
    <lineage>
        <taxon>Eukaryota</taxon>
        <taxon>Fungi</taxon>
        <taxon>Dikarya</taxon>
        <taxon>Ascomycota</taxon>
        <taxon>Pezizomycotina</taxon>
        <taxon>Dothideomycetes</taxon>
        <taxon>Pleosporomycetidae</taxon>
        <taxon>Pleosporales</taxon>
        <taxon>Pleosporales incertae sedis</taxon>
        <taxon>Aaosphaeria</taxon>
    </lineage>
</organism>
<dbReference type="EMBL" id="ML978081">
    <property type="protein sequence ID" value="KAF2008777.1"/>
    <property type="molecule type" value="Genomic_DNA"/>
</dbReference>
<reference evidence="2" key="1">
    <citation type="journal article" date="2020" name="Stud. Mycol.">
        <title>101 Dothideomycetes genomes: a test case for predicting lifestyles and emergence of pathogens.</title>
        <authorList>
            <person name="Haridas S."/>
            <person name="Albert R."/>
            <person name="Binder M."/>
            <person name="Bloem J."/>
            <person name="Labutti K."/>
            <person name="Salamov A."/>
            <person name="Andreopoulos B."/>
            <person name="Baker S."/>
            <person name="Barry K."/>
            <person name="Bills G."/>
            <person name="Bluhm B."/>
            <person name="Cannon C."/>
            <person name="Castanera R."/>
            <person name="Culley D."/>
            <person name="Daum C."/>
            <person name="Ezra D."/>
            <person name="Gonzalez J."/>
            <person name="Henrissat B."/>
            <person name="Kuo A."/>
            <person name="Liang C."/>
            <person name="Lipzen A."/>
            <person name="Lutzoni F."/>
            <person name="Magnuson J."/>
            <person name="Mondo S."/>
            <person name="Nolan M."/>
            <person name="Ohm R."/>
            <person name="Pangilinan J."/>
            <person name="Park H.-J."/>
            <person name="Ramirez L."/>
            <person name="Alfaro M."/>
            <person name="Sun H."/>
            <person name="Tritt A."/>
            <person name="Yoshinaga Y."/>
            <person name="Zwiers L.-H."/>
            <person name="Turgeon B."/>
            <person name="Goodwin S."/>
            <person name="Spatafora J."/>
            <person name="Crous P."/>
            <person name="Grigoriev I."/>
        </authorList>
    </citation>
    <scope>NUCLEOTIDE SEQUENCE</scope>
    <source>
        <strain evidence="2">CBS 175.79</strain>
    </source>
</reference>
<evidence type="ECO:0000256" key="1">
    <source>
        <dbReference type="SAM" id="Phobius"/>
    </source>
</evidence>
<name>A0A6A5X7I7_9PLEO</name>
<accession>A0A6A5X7I7</accession>
<dbReference type="Proteomes" id="UP000799778">
    <property type="component" value="Unassembled WGS sequence"/>
</dbReference>
<protein>
    <submittedName>
        <fullName evidence="2">Uncharacterized protein</fullName>
    </submittedName>
</protein>
<proteinExistence type="predicted"/>
<keyword evidence="1" id="KW-0472">Membrane</keyword>
<sequence>MLWHRQQEFRSGYICGFSQQTNKHTSPPAGRGCAVMFLLSLLTITVNFVLTAVDSSSYSYVHSITQLSSAAQSDHVDVSLCNNSHMRLDCLCSRVGSV</sequence>